<evidence type="ECO:0000256" key="3">
    <source>
        <dbReference type="ARBA" id="ARBA00023163"/>
    </source>
</evidence>
<dbReference type="PANTHER" id="PTHR30146">
    <property type="entry name" value="LACI-RELATED TRANSCRIPTIONAL REPRESSOR"/>
    <property type="match status" value="1"/>
</dbReference>
<keyword evidence="1" id="KW-0805">Transcription regulation</keyword>
<comment type="caution">
    <text evidence="5">The sequence shown here is derived from an EMBL/GenBank/DDBJ whole genome shotgun (WGS) entry which is preliminary data.</text>
</comment>
<protein>
    <submittedName>
        <fullName evidence="5">LacI family DNA-binding transcriptional regulator</fullName>
    </submittedName>
</protein>
<dbReference type="InterPro" id="IPR046335">
    <property type="entry name" value="LacI/GalR-like_sensor"/>
</dbReference>
<dbReference type="Pfam" id="PF00356">
    <property type="entry name" value="LacI"/>
    <property type="match status" value="1"/>
</dbReference>
<dbReference type="InterPro" id="IPR010982">
    <property type="entry name" value="Lambda_DNA-bd_dom_sf"/>
</dbReference>
<dbReference type="SMART" id="SM00354">
    <property type="entry name" value="HTH_LACI"/>
    <property type="match status" value="1"/>
</dbReference>
<evidence type="ECO:0000256" key="1">
    <source>
        <dbReference type="ARBA" id="ARBA00023015"/>
    </source>
</evidence>
<keyword evidence="3" id="KW-0804">Transcription</keyword>
<dbReference type="SUPFAM" id="SSF53822">
    <property type="entry name" value="Periplasmic binding protein-like I"/>
    <property type="match status" value="1"/>
</dbReference>
<dbReference type="Gene3D" id="3.40.50.2300">
    <property type="match status" value="2"/>
</dbReference>
<dbReference type="CDD" id="cd01392">
    <property type="entry name" value="HTH_LacI"/>
    <property type="match status" value="1"/>
</dbReference>
<name>A0A923LIQ3_9FIRM</name>
<reference evidence="5" key="1">
    <citation type="submission" date="2020-08" db="EMBL/GenBank/DDBJ databases">
        <title>Genome public.</title>
        <authorList>
            <person name="Liu C."/>
            <person name="Sun Q."/>
        </authorList>
    </citation>
    <scope>NUCLEOTIDE SEQUENCE</scope>
    <source>
        <strain evidence="5">NSJ-55</strain>
    </source>
</reference>
<evidence type="ECO:0000313" key="5">
    <source>
        <dbReference type="EMBL" id="MBC5688999.1"/>
    </source>
</evidence>
<dbReference type="AlphaFoldDB" id="A0A923LIQ3"/>
<evidence type="ECO:0000259" key="4">
    <source>
        <dbReference type="PROSITE" id="PS50932"/>
    </source>
</evidence>
<proteinExistence type="predicted"/>
<dbReference type="GO" id="GO:0003700">
    <property type="term" value="F:DNA-binding transcription factor activity"/>
    <property type="evidence" value="ECO:0007669"/>
    <property type="project" value="TreeGrafter"/>
</dbReference>
<dbReference type="Pfam" id="PF13377">
    <property type="entry name" value="Peripla_BP_3"/>
    <property type="match status" value="1"/>
</dbReference>
<dbReference type="PANTHER" id="PTHR30146:SF109">
    <property type="entry name" value="HTH-TYPE TRANSCRIPTIONAL REGULATOR GALS"/>
    <property type="match status" value="1"/>
</dbReference>
<keyword evidence="2 5" id="KW-0238">DNA-binding</keyword>
<accession>A0A923LIQ3</accession>
<dbReference type="InterPro" id="IPR000843">
    <property type="entry name" value="HTH_LacI"/>
</dbReference>
<dbReference type="PROSITE" id="PS50932">
    <property type="entry name" value="HTH_LACI_2"/>
    <property type="match status" value="1"/>
</dbReference>
<sequence>MEEKKSKEKNISIKDIARLCNVSVPTVSRIINHSGRYSAETESKVRKVIAETGYQPSVFARGLRTNSTNNIGIIVPDITNEFFASITLEIQNTLFGHSYTAMICNTNEQPTVQAKQLEMLRGSRVSGIIFISGEEITEEDLTDGIPKVFVDRLPWNAASKDVVTIEVDNYTGGQLAAGTLLDAGCRHIVALFDARGLSTQLARYSGFIRAHQDRGVDVARDLYRPVTQVSFQEGYAAIKDLIERKVPFDGICCYTDTLASGAMSALAEAGISVPGQVQVTGYDDTSAAKWTVPALTTIAQPVKEMGRLAADTILKMSRNEKIAKKHYTLPVELIKRKSTTI</sequence>
<dbReference type="EMBL" id="JACOPF010000001">
    <property type="protein sequence ID" value="MBC5688999.1"/>
    <property type="molecule type" value="Genomic_DNA"/>
</dbReference>
<feature type="domain" description="HTH lacI-type" evidence="4">
    <location>
        <begin position="11"/>
        <end position="65"/>
    </location>
</feature>
<evidence type="ECO:0000313" key="6">
    <source>
        <dbReference type="Proteomes" id="UP000652477"/>
    </source>
</evidence>
<dbReference type="SUPFAM" id="SSF47413">
    <property type="entry name" value="lambda repressor-like DNA-binding domains"/>
    <property type="match status" value="1"/>
</dbReference>
<evidence type="ECO:0000256" key="2">
    <source>
        <dbReference type="ARBA" id="ARBA00023125"/>
    </source>
</evidence>
<dbReference type="Gene3D" id="1.10.260.40">
    <property type="entry name" value="lambda repressor-like DNA-binding domains"/>
    <property type="match status" value="1"/>
</dbReference>
<dbReference type="GO" id="GO:0000976">
    <property type="term" value="F:transcription cis-regulatory region binding"/>
    <property type="evidence" value="ECO:0007669"/>
    <property type="project" value="TreeGrafter"/>
</dbReference>
<organism evidence="5 6">
    <name type="scientific">Mediterraneibacter hominis</name>
    <dbReference type="NCBI Taxonomy" id="2763054"/>
    <lineage>
        <taxon>Bacteria</taxon>
        <taxon>Bacillati</taxon>
        <taxon>Bacillota</taxon>
        <taxon>Clostridia</taxon>
        <taxon>Lachnospirales</taxon>
        <taxon>Lachnospiraceae</taxon>
        <taxon>Mediterraneibacter</taxon>
    </lineage>
</organism>
<dbReference type="CDD" id="cd06291">
    <property type="entry name" value="PBP1_Qymf-like"/>
    <property type="match status" value="1"/>
</dbReference>
<gene>
    <name evidence="5" type="ORF">H8S37_08680</name>
</gene>
<keyword evidence="6" id="KW-1185">Reference proteome</keyword>
<dbReference type="RefSeq" id="WP_186875579.1">
    <property type="nucleotide sequence ID" value="NZ_JACOPF010000001.1"/>
</dbReference>
<dbReference type="Proteomes" id="UP000652477">
    <property type="component" value="Unassembled WGS sequence"/>
</dbReference>
<dbReference type="InterPro" id="IPR028082">
    <property type="entry name" value="Peripla_BP_I"/>
</dbReference>